<comment type="caution">
    <text evidence="4">The sequence shown here is derived from an EMBL/GenBank/DDBJ whole genome shotgun (WGS) entry which is preliminary data.</text>
</comment>
<reference evidence="4" key="1">
    <citation type="journal article" date="2014" name="Int. J. Syst. Evol. Microbiol.">
        <title>Complete genome of a new Firmicutes species belonging to the dominant human colonic microbiota ('Ruminococcus bicirculans') reveals two chromosomes and a selective capacity to utilize plant glucans.</title>
        <authorList>
            <consortium name="NISC Comparative Sequencing Program"/>
            <person name="Wegmann U."/>
            <person name="Louis P."/>
            <person name="Goesmann A."/>
            <person name="Henrissat B."/>
            <person name="Duncan S.H."/>
            <person name="Flint H.J."/>
        </authorList>
    </citation>
    <scope>NUCLEOTIDE SEQUENCE</scope>
    <source>
        <strain evidence="4">VKM Ac-1246</strain>
    </source>
</reference>
<dbReference type="PANTHER" id="PTHR30535">
    <property type="entry name" value="VITAMIN B12-BINDING PROTEIN"/>
    <property type="match status" value="1"/>
</dbReference>
<feature type="domain" description="Fe/B12 periplasmic-binding" evidence="3">
    <location>
        <begin position="61"/>
        <end position="338"/>
    </location>
</feature>
<protein>
    <submittedName>
        <fullName evidence="4">Iron transporter</fullName>
    </submittedName>
</protein>
<gene>
    <name evidence="4" type="ORF">GCM10017579_43080</name>
</gene>
<keyword evidence="5" id="KW-1185">Reference proteome</keyword>
<evidence type="ECO:0000259" key="3">
    <source>
        <dbReference type="PROSITE" id="PS50983"/>
    </source>
</evidence>
<dbReference type="EMBL" id="BSEL01000010">
    <property type="protein sequence ID" value="GLJ70272.1"/>
    <property type="molecule type" value="Genomic_DNA"/>
</dbReference>
<evidence type="ECO:0000313" key="5">
    <source>
        <dbReference type="Proteomes" id="UP001142292"/>
    </source>
</evidence>
<evidence type="ECO:0000256" key="2">
    <source>
        <dbReference type="SAM" id="SignalP"/>
    </source>
</evidence>
<sequence length="367" mass="39451">MTAPISLRRAQVTALAALAFGATVLTACGAEETRSAGVAGDGAITVENCGETLSVDAPITDLYAYDGGIISIALAVGARDELAAVTGIARDKQLLELAYPEDRVDELKVVGDDQPTLETVLALQPELMFAGWNYGFSEARNLTPAKVEEHGIETYLLSESCRQKDGARGTMEPWTALRTDLLNIGELTGHGPQAKRVAADIDERRKALKSAPKPAKKPTAFLFDSGTDAIFTSGSFGAPQAIFDTAGVTNATADVEDTWTEVGWERFAAAKPDVIYFVDYPGQSYAEKVKVLKSNPASRDLPAVKENRFVNLPYAMFVSGPLNIDAAEWVRRSLEHFGLAPDSGIDPSLDILDITKLTNLTGNEWIR</sequence>
<dbReference type="Proteomes" id="UP001142292">
    <property type="component" value="Unassembled WGS sequence"/>
</dbReference>
<name>A0ABQ5T1B7_9ACTN</name>
<feature type="signal peptide" evidence="2">
    <location>
        <begin position="1"/>
        <end position="29"/>
    </location>
</feature>
<accession>A0ABQ5T1B7</accession>
<organism evidence="4 5">
    <name type="scientific">Nocardioides luteus</name>
    <dbReference type="NCBI Taxonomy" id="1844"/>
    <lineage>
        <taxon>Bacteria</taxon>
        <taxon>Bacillati</taxon>
        <taxon>Actinomycetota</taxon>
        <taxon>Actinomycetes</taxon>
        <taxon>Propionibacteriales</taxon>
        <taxon>Nocardioidaceae</taxon>
        <taxon>Nocardioides</taxon>
    </lineage>
</organism>
<dbReference type="RefSeq" id="WP_189118434.1">
    <property type="nucleotide sequence ID" value="NZ_BMRK01000007.1"/>
</dbReference>
<dbReference type="PANTHER" id="PTHR30535:SF7">
    <property type="entry name" value="IRON(III) DICITRATE-BINDING PROTEIN"/>
    <property type="match status" value="1"/>
</dbReference>
<reference evidence="4" key="2">
    <citation type="submission" date="2023-01" db="EMBL/GenBank/DDBJ databases">
        <authorList>
            <person name="Sun Q."/>
            <person name="Evtushenko L."/>
        </authorList>
    </citation>
    <scope>NUCLEOTIDE SEQUENCE</scope>
    <source>
        <strain evidence="4">VKM Ac-1246</strain>
    </source>
</reference>
<dbReference type="InterPro" id="IPR002491">
    <property type="entry name" value="ABC_transptr_periplasmic_BD"/>
</dbReference>
<evidence type="ECO:0000256" key="1">
    <source>
        <dbReference type="ARBA" id="ARBA00008814"/>
    </source>
</evidence>
<dbReference type="InterPro" id="IPR050902">
    <property type="entry name" value="ABC_Transporter_SBP"/>
</dbReference>
<evidence type="ECO:0000313" key="4">
    <source>
        <dbReference type="EMBL" id="GLJ70272.1"/>
    </source>
</evidence>
<comment type="similarity">
    <text evidence="1">Belongs to the bacterial solute-binding protein 8 family.</text>
</comment>
<dbReference type="Pfam" id="PF01497">
    <property type="entry name" value="Peripla_BP_2"/>
    <property type="match status" value="1"/>
</dbReference>
<keyword evidence="2" id="KW-0732">Signal</keyword>
<dbReference type="Gene3D" id="3.40.50.1980">
    <property type="entry name" value="Nitrogenase molybdenum iron protein domain"/>
    <property type="match status" value="2"/>
</dbReference>
<proteinExistence type="inferred from homology"/>
<dbReference type="SUPFAM" id="SSF53807">
    <property type="entry name" value="Helical backbone' metal receptor"/>
    <property type="match status" value="1"/>
</dbReference>
<feature type="chain" id="PRO_5045828598" evidence="2">
    <location>
        <begin position="30"/>
        <end position="367"/>
    </location>
</feature>
<dbReference type="PROSITE" id="PS50983">
    <property type="entry name" value="FE_B12_PBP"/>
    <property type="match status" value="1"/>
</dbReference>